<dbReference type="Gene3D" id="2.40.160.20">
    <property type="match status" value="1"/>
</dbReference>
<dbReference type="InterPro" id="IPR005618">
    <property type="entry name" value="OMPW"/>
</dbReference>
<protein>
    <submittedName>
        <fullName evidence="1">Outer membrane protein W</fullName>
    </submittedName>
</protein>
<dbReference type="AlphaFoldDB" id="A0A160U1A5"/>
<dbReference type="GO" id="GO:0019867">
    <property type="term" value="C:outer membrane"/>
    <property type="evidence" value="ECO:0007669"/>
    <property type="project" value="InterPro"/>
</dbReference>
<dbReference type="EMBL" id="CZQD01000040">
    <property type="protein sequence ID" value="CUS57413.1"/>
    <property type="molecule type" value="Genomic_DNA"/>
</dbReference>
<organism evidence="1">
    <name type="scientific">hydrothermal vent metagenome</name>
    <dbReference type="NCBI Taxonomy" id="652676"/>
    <lineage>
        <taxon>unclassified sequences</taxon>
        <taxon>metagenomes</taxon>
        <taxon>ecological metagenomes</taxon>
    </lineage>
</organism>
<evidence type="ECO:0000313" key="1">
    <source>
        <dbReference type="EMBL" id="CUS57413.1"/>
    </source>
</evidence>
<dbReference type="PANTHER" id="PTHR36920">
    <property type="match status" value="1"/>
</dbReference>
<reference evidence="1" key="1">
    <citation type="submission" date="2015-10" db="EMBL/GenBank/DDBJ databases">
        <authorList>
            <person name="Gilbert D.G."/>
        </authorList>
    </citation>
    <scope>NUCLEOTIDE SEQUENCE</scope>
</reference>
<sequence length="264" mass="28104">MTRDTRPRVKTGNYPHQIIGVGVWHPARIGAPKQELNDMKQLLLATLVAGATWVGTAPAASADENPWMVRGRVIGVLPDESGDLSVAGSRLAGDVDISDQYVPELDITYFFTKNIAAELILGVTPHDVKATGVTVPGALDNATIDLGDVTLLPPTLTVQYHFVNDSQWKPYVGAGINATFFFNEDEGPVADGIDYDTSVGLALQAGVDYDLDGEPGGWAVNADIKKIWINPDVTVDFTTALGATVDADVDINPLVVGLGLGYKF</sequence>
<gene>
    <name evidence="1" type="ORF">MGWOODY_Hyp638</name>
</gene>
<dbReference type="GO" id="GO:0055085">
    <property type="term" value="P:transmembrane transport"/>
    <property type="evidence" value="ECO:0007669"/>
    <property type="project" value="TreeGrafter"/>
</dbReference>
<proteinExistence type="predicted"/>
<dbReference type="PANTHER" id="PTHR36920:SF1">
    <property type="entry name" value="OUTER MEMBRANE PROTEIN W"/>
    <property type="match status" value="1"/>
</dbReference>
<dbReference type="Pfam" id="PF03922">
    <property type="entry name" value="OmpW"/>
    <property type="match status" value="1"/>
</dbReference>
<accession>A0A160U1A5</accession>
<dbReference type="InterPro" id="IPR011250">
    <property type="entry name" value="OMP/PagP_B-barrel"/>
</dbReference>
<dbReference type="SUPFAM" id="SSF56925">
    <property type="entry name" value="OMPA-like"/>
    <property type="match status" value="1"/>
</dbReference>
<name>A0A160U1A5_9ZZZZ</name>